<feature type="region of interest" description="Disordered" evidence="1">
    <location>
        <begin position="517"/>
        <end position="563"/>
    </location>
</feature>
<keyword evidence="3" id="KW-1185">Reference proteome</keyword>
<feature type="compositionally biased region" description="Polar residues" evidence="1">
    <location>
        <begin position="37"/>
        <end position="49"/>
    </location>
</feature>
<name>A0A1Y2BPX4_9FUNG</name>
<organism evidence="2 3">
    <name type="scientific">Neocallimastix californiae</name>
    <dbReference type="NCBI Taxonomy" id="1754190"/>
    <lineage>
        <taxon>Eukaryota</taxon>
        <taxon>Fungi</taxon>
        <taxon>Fungi incertae sedis</taxon>
        <taxon>Chytridiomycota</taxon>
        <taxon>Chytridiomycota incertae sedis</taxon>
        <taxon>Neocallimastigomycetes</taxon>
        <taxon>Neocallimastigales</taxon>
        <taxon>Neocallimastigaceae</taxon>
        <taxon>Neocallimastix</taxon>
    </lineage>
</organism>
<reference evidence="2 3" key="1">
    <citation type="submission" date="2016-08" db="EMBL/GenBank/DDBJ databases">
        <title>A Parts List for Fungal Cellulosomes Revealed by Comparative Genomics.</title>
        <authorList>
            <consortium name="DOE Joint Genome Institute"/>
            <person name="Haitjema C.H."/>
            <person name="Gilmore S.P."/>
            <person name="Henske J.K."/>
            <person name="Solomon K.V."/>
            <person name="De Groot R."/>
            <person name="Kuo A."/>
            <person name="Mondo S.J."/>
            <person name="Salamov A.A."/>
            <person name="Labutti K."/>
            <person name="Zhao Z."/>
            <person name="Chiniquy J."/>
            <person name="Barry K."/>
            <person name="Brewer H.M."/>
            <person name="Purvine S.O."/>
            <person name="Wright A.T."/>
            <person name="Boxma B."/>
            <person name="Van Alen T."/>
            <person name="Hackstein J.H."/>
            <person name="Baker S.E."/>
            <person name="Grigoriev I.V."/>
            <person name="O'Malley M.A."/>
        </authorList>
    </citation>
    <scope>NUCLEOTIDE SEQUENCE [LARGE SCALE GENOMIC DNA]</scope>
    <source>
        <strain evidence="2 3">G1</strain>
    </source>
</reference>
<evidence type="ECO:0000313" key="3">
    <source>
        <dbReference type="Proteomes" id="UP000193920"/>
    </source>
</evidence>
<accession>A0A1Y2BPX4</accession>
<feature type="compositionally biased region" description="Basic and acidic residues" evidence="1">
    <location>
        <begin position="75"/>
        <end position="85"/>
    </location>
</feature>
<feature type="compositionally biased region" description="Basic and acidic residues" evidence="1">
    <location>
        <begin position="653"/>
        <end position="671"/>
    </location>
</feature>
<feature type="region of interest" description="Disordered" evidence="1">
    <location>
        <begin position="611"/>
        <end position="635"/>
    </location>
</feature>
<dbReference type="AlphaFoldDB" id="A0A1Y2BPX4"/>
<comment type="caution">
    <text evidence="2">The sequence shown here is derived from an EMBL/GenBank/DDBJ whole genome shotgun (WGS) entry which is preliminary data.</text>
</comment>
<evidence type="ECO:0000256" key="1">
    <source>
        <dbReference type="SAM" id="MobiDB-lite"/>
    </source>
</evidence>
<feature type="compositionally biased region" description="Polar residues" evidence="1">
    <location>
        <begin position="229"/>
        <end position="241"/>
    </location>
</feature>
<sequence length="671" mass="75152">MKEKGNKDNDESETGTNGFLYRFLHKNTVKDKICSIDNLSTSNDSSKGSKNIFGKELDNDKFKSKSQPLFSSKKKKDESMNEISEKSSNVNSIINLLENNKFGSNYSNNESHESASGSHDEFICMDKVKKNIKLFSHKKFNTTTEPNNNVNPLQEANNEIKTSFSLGQIQKDESNLSTINDQSTSSNNGLLVMKKVAAPPKRRPPTKQKLMENAETAFTQRTGDEPSKMVNSPETSYTNFKDMSSSKLPSFVSLKENNCLKESSSKEINENCEEKTDLDDDDKSLFNDNSGNVFDLKKRMTRKLINKQKFSDKLYPGGENCDSSIVESKSIVSINDMSSLGSVSEKEESFVNSPMENIKVTKNTSFNNGPVPPFRKERSVNLGGGFKAPKSPSSGNVSVSSYTTNPVTPVKKMSIQEDNKVLLVTPRVSAKSKRRPPSHIGIAKNSKETIFTLKEDGEDNLLCPSNQESYMTNIKISEVKIAKKIDQKQINVLKLPSKGPAMIDSSNIKEEAIKEMPTNSVKALQKSDSTNSLQSNNNNDDNNNEIKEGKKYNCNSNRSSMHPNFLSELDGQLSKRSSIRSNVDIEEKMQEMAKKKHDQEKEDNNKNIFNVKLKSKGTNFEKKSPCEDSNSNSELVNSPFFKKRANIVNSENEEIKSTNDEEEKKLEVIIN</sequence>
<proteinExistence type="predicted"/>
<feature type="region of interest" description="Disordered" evidence="1">
    <location>
        <begin position="222"/>
        <end position="241"/>
    </location>
</feature>
<feature type="region of interest" description="Disordered" evidence="1">
    <location>
        <begin position="652"/>
        <end position="671"/>
    </location>
</feature>
<feature type="region of interest" description="Disordered" evidence="1">
    <location>
        <begin position="37"/>
        <end position="87"/>
    </location>
</feature>
<dbReference type="EMBL" id="MCOG01000146">
    <property type="protein sequence ID" value="ORY36799.1"/>
    <property type="molecule type" value="Genomic_DNA"/>
</dbReference>
<dbReference type="STRING" id="1754190.A0A1Y2BPX4"/>
<feature type="compositionally biased region" description="Basic and acidic residues" evidence="1">
    <location>
        <begin position="53"/>
        <end position="63"/>
    </location>
</feature>
<gene>
    <name evidence="2" type="ORF">LY90DRAFT_511458</name>
</gene>
<dbReference type="OrthoDB" id="118951at2759"/>
<feature type="compositionally biased region" description="Low complexity" evidence="1">
    <location>
        <begin position="527"/>
        <end position="541"/>
    </location>
</feature>
<dbReference type="Proteomes" id="UP000193920">
    <property type="component" value="Unassembled WGS sequence"/>
</dbReference>
<feature type="compositionally biased region" description="Polar residues" evidence="1">
    <location>
        <begin position="553"/>
        <end position="562"/>
    </location>
</feature>
<protein>
    <submittedName>
        <fullName evidence="2">Uncharacterized protein</fullName>
    </submittedName>
</protein>
<evidence type="ECO:0000313" key="2">
    <source>
        <dbReference type="EMBL" id="ORY36799.1"/>
    </source>
</evidence>